<organism evidence="1 2">
    <name type="scientific">Streptomyces pseudovenezuelae</name>
    <dbReference type="NCBI Taxonomy" id="67350"/>
    <lineage>
        <taxon>Bacteria</taxon>
        <taxon>Bacillati</taxon>
        <taxon>Actinomycetota</taxon>
        <taxon>Actinomycetes</taxon>
        <taxon>Kitasatosporales</taxon>
        <taxon>Streptomycetaceae</taxon>
        <taxon>Streptomyces</taxon>
        <taxon>Streptomyces aurantiacus group</taxon>
    </lineage>
</organism>
<name>A0A101N099_9ACTN</name>
<dbReference type="Proteomes" id="UP000053039">
    <property type="component" value="Unassembled WGS sequence"/>
</dbReference>
<dbReference type="AlphaFoldDB" id="A0A101N099"/>
<comment type="caution">
    <text evidence="1">The sequence shown here is derived from an EMBL/GenBank/DDBJ whole genome shotgun (WGS) entry which is preliminary data.</text>
</comment>
<evidence type="ECO:0000313" key="2">
    <source>
        <dbReference type="Proteomes" id="UP000053039"/>
    </source>
</evidence>
<sequence>MGQSDAGDGHSAFCLVPTDTPGGTADARRITLRGTMDAADGLQLVGRTLNVADPKGVVKIDLSRSLTHSRVLGTTAVPGAAWSSAAKSFGCRLYVVDANFGKNNSNVGNPAAAFKAVAIPLAKGPDVVLYRAGAAGRGCAGTCRCPRGPASSAGRTRVHFWLAALPQSQIWTLVPSAVGRR</sequence>
<reference evidence="1 2" key="1">
    <citation type="submission" date="2015-10" db="EMBL/GenBank/DDBJ databases">
        <title>Draft genome sequence of Streptomyces pseudovenezuelae DSM 40212, type strain for the species Streptomyces pseudovenezuelae.</title>
        <authorList>
            <person name="Ruckert C."/>
            <person name="Winkler A."/>
            <person name="Kalinowski J."/>
            <person name="Kampfer P."/>
            <person name="Glaeser S."/>
        </authorList>
    </citation>
    <scope>NUCLEOTIDE SEQUENCE [LARGE SCALE GENOMIC DNA]</scope>
    <source>
        <strain evidence="1 2">DSM 40212</strain>
    </source>
</reference>
<proteinExistence type="predicted"/>
<evidence type="ECO:0008006" key="3">
    <source>
        <dbReference type="Google" id="ProtNLM"/>
    </source>
</evidence>
<accession>A0A101N099</accession>
<dbReference type="RefSeq" id="WP_031055846.1">
    <property type="nucleotide sequence ID" value="NZ_KQ948151.1"/>
</dbReference>
<gene>
    <name evidence="1" type="ORF">AQI94_33005</name>
</gene>
<protein>
    <recommendedName>
        <fullName evidence="3">Phytase-like domain-containing protein</fullName>
    </recommendedName>
</protein>
<evidence type="ECO:0000313" key="1">
    <source>
        <dbReference type="EMBL" id="KUM84146.1"/>
    </source>
</evidence>
<dbReference type="EMBL" id="LMWM01000038">
    <property type="protein sequence ID" value="KUM84146.1"/>
    <property type="molecule type" value="Genomic_DNA"/>
</dbReference>